<proteinExistence type="predicted"/>
<keyword evidence="3" id="KW-0539">Nucleus</keyword>
<feature type="region of interest" description="Disordered" evidence="5">
    <location>
        <begin position="333"/>
        <end position="539"/>
    </location>
</feature>
<dbReference type="AlphaFoldDB" id="W9YJT1"/>
<feature type="compositionally biased region" description="Acidic residues" evidence="5">
    <location>
        <begin position="235"/>
        <end position="245"/>
    </location>
</feature>
<feature type="domain" description="HTH myb-type" evidence="8">
    <location>
        <begin position="745"/>
        <end position="792"/>
    </location>
</feature>
<feature type="domain" description="Myb-like" evidence="6">
    <location>
        <begin position="746"/>
        <end position="788"/>
    </location>
</feature>
<feature type="compositionally biased region" description="Polar residues" evidence="5">
    <location>
        <begin position="368"/>
        <end position="378"/>
    </location>
</feature>
<evidence type="ECO:0000259" key="8">
    <source>
        <dbReference type="PROSITE" id="PS51294"/>
    </source>
</evidence>
<feature type="compositionally biased region" description="Polar residues" evidence="5">
    <location>
        <begin position="112"/>
        <end position="126"/>
    </location>
</feature>
<dbReference type="GO" id="GO:0005634">
    <property type="term" value="C:nucleus"/>
    <property type="evidence" value="ECO:0007669"/>
    <property type="project" value="UniProtKB-SubCell"/>
</dbReference>
<feature type="region of interest" description="Disordered" evidence="5">
    <location>
        <begin position="1"/>
        <end position="152"/>
    </location>
</feature>
<keyword evidence="4" id="KW-0863">Zinc-finger</keyword>
<feature type="compositionally biased region" description="Acidic residues" evidence="5">
    <location>
        <begin position="525"/>
        <end position="535"/>
    </location>
</feature>
<dbReference type="OrthoDB" id="39591at2759"/>
<feature type="compositionally biased region" description="Polar residues" evidence="5">
    <location>
        <begin position="270"/>
        <end position="283"/>
    </location>
</feature>
<dbReference type="PROSITE" id="PS00028">
    <property type="entry name" value="ZINC_FINGER_C2H2_1"/>
    <property type="match status" value="2"/>
</dbReference>
<feature type="compositionally biased region" description="Basic and acidic residues" evidence="5">
    <location>
        <begin position="558"/>
        <end position="580"/>
    </location>
</feature>
<feature type="compositionally biased region" description="Basic and acidic residues" evidence="5">
    <location>
        <begin position="1086"/>
        <end position="1098"/>
    </location>
</feature>
<dbReference type="GO" id="GO:0000976">
    <property type="term" value="F:transcription cis-regulatory region binding"/>
    <property type="evidence" value="ECO:0007669"/>
    <property type="project" value="TreeGrafter"/>
</dbReference>
<reference evidence="9 10" key="1">
    <citation type="submission" date="2013-03" db="EMBL/GenBank/DDBJ databases">
        <title>The Genome Sequence of Capronia epimyces CBS 606.96.</title>
        <authorList>
            <consortium name="The Broad Institute Genomics Platform"/>
            <person name="Cuomo C."/>
            <person name="de Hoog S."/>
            <person name="Gorbushina A."/>
            <person name="Walker B."/>
            <person name="Young S.K."/>
            <person name="Zeng Q."/>
            <person name="Gargeya S."/>
            <person name="Fitzgerald M."/>
            <person name="Haas B."/>
            <person name="Abouelleil A."/>
            <person name="Allen A.W."/>
            <person name="Alvarado L."/>
            <person name="Arachchi H.M."/>
            <person name="Berlin A.M."/>
            <person name="Chapman S.B."/>
            <person name="Gainer-Dewar J."/>
            <person name="Goldberg J."/>
            <person name="Griggs A."/>
            <person name="Gujja S."/>
            <person name="Hansen M."/>
            <person name="Howarth C."/>
            <person name="Imamovic A."/>
            <person name="Ireland A."/>
            <person name="Larimer J."/>
            <person name="McCowan C."/>
            <person name="Murphy C."/>
            <person name="Pearson M."/>
            <person name="Poon T.W."/>
            <person name="Priest M."/>
            <person name="Roberts A."/>
            <person name="Saif S."/>
            <person name="Shea T."/>
            <person name="Sisk P."/>
            <person name="Sykes S."/>
            <person name="Wortman J."/>
            <person name="Nusbaum C."/>
            <person name="Birren B."/>
        </authorList>
    </citation>
    <scope>NUCLEOTIDE SEQUENCE [LARGE SCALE GENOMIC DNA]</scope>
    <source>
        <strain evidence="9 10">CBS 606.96</strain>
    </source>
</reference>
<feature type="compositionally biased region" description="Acidic residues" evidence="5">
    <location>
        <begin position="1099"/>
        <end position="1110"/>
    </location>
</feature>
<dbReference type="InterPro" id="IPR013087">
    <property type="entry name" value="Znf_C2H2_type"/>
</dbReference>
<comment type="caution">
    <text evidence="9">The sequence shown here is derived from an EMBL/GenBank/DDBJ whole genome shotgun (WGS) entry which is preliminary data.</text>
</comment>
<feature type="compositionally biased region" description="Acidic residues" evidence="5">
    <location>
        <begin position="904"/>
        <end position="943"/>
    </location>
</feature>
<keyword evidence="2" id="KW-0238">DNA-binding</keyword>
<keyword evidence="4" id="KW-0862">Zinc</keyword>
<evidence type="ECO:0000313" key="9">
    <source>
        <dbReference type="EMBL" id="EXJ89925.1"/>
    </source>
</evidence>
<comment type="subcellular location">
    <subcellularLocation>
        <location evidence="1">Nucleus</location>
    </subcellularLocation>
</comment>
<feature type="region of interest" description="Disordered" evidence="5">
    <location>
        <begin position="225"/>
        <end position="290"/>
    </location>
</feature>
<dbReference type="STRING" id="1182542.W9YJT1"/>
<feature type="domain" description="C2H2-type" evidence="7">
    <location>
        <begin position="596"/>
        <end position="622"/>
    </location>
</feature>
<dbReference type="CDD" id="cd00167">
    <property type="entry name" value="SANT"/>
    <property type="match status" value="2"/>
</dbReference>
<dbReference type="SMART" id="SM00355">
    <property type="entry name" value="ZnF_C2H2"/>
    <property type="match status" value="3"/>
</dbReference>
<dbReference type="Gene3D" id="3.30.160.60">
    <property type="entry name" value="Classic Zinc Finger"/>
    <property type="match status" value="2"/>
</dbReference>
<feature type="compositionally biased region" description="Basic and acidic residues" evidence="5">
    <location>
        <begin position="225"/>
        <end position="234"/>
    </location>
</feature>
<dbReference type="SUPFAM" id="SSF57667">
    <property type="entry name" value="beta-beta-alpha zinc fingers"/>
    <property type="match status" value="1"/>
</dbReference>
<dbReference type="PANTHER" id="PTHR46380:SF2">
    <property type="entry name" value="CYCLIN-D-BINDING MYB-LIKE TRANSCRIPTION FACTOR 1"/>
    <property type="match status" value="1"/>
</dbReference>
<feature type="compositionally biased region" description="Basic and acidic residues" evidence="5">
    <location>
        <begin position="398"/>
        <end position="412"/>
    </location>
</feature>
<dbReference type="InterPro" id="IPR036236">
    <property type="entry name" value="Znf_C2H2_sf"/>
</dbReference>
<dbReference type="eggNOG" id="KOG0051">
    <property type="taxonomic scope" value="Eukaryota"/>
</dbReference>
<dbReference type="GO" id="GO:0003700">
    <property type="term" value="F:DNA-binding transcription factor activity"/>
    <property type="evidence" value="ECO:0007669"/>
    <property type="project" value="TreeGrafter"/>
</dbReference>
<dbReference type="GO" id="GO:0008270">
    <property type="term" value="F:zinc ion binding"/>
    <property type="evidence" value="ECO:0007669"/>
    <property type="project" value="UniProtKB-KW"/>
</dbReference>
<dbReference type="PANTHER" id="PTHR46380">
    <property type="entry name" value="CYCLIN-D-BINDING MYB-LIKE TRANSCRIPTION FACTOR 1"/>
    <property type="match status" value="1"/>
</dbReference>
<feature type="compositionally biased region" description="Basic residues" evidence="5">
    <location>
        <begin position="18"/>
        <end position="29"/>
    </location>
</feature>
<dbReference type="InterPro" id="IPR051651">
    <property type="entry name" value="DMTF1_DNA-bind_reg"/>
</dbReference>
<evidence type="ECO:0000259" key="6">
    <source>
        <dbReference type="PROSITE" id="PS50090"/>
    </source>
</evidence>
<dbReference type="HOGENOM" id="CLU_006881_0_0_1"/>
<dbReference type="PROSITE" id="PS51294">
    <property type="entry name" value="HTH_MYB"/>
    <property type="match status" value="1"/>
</dbReference>
<dbReference type="PROSITE" id="PS50090">
    <property type="entry name" value="MYB_LIKE"/>
    <property type="match status" value="2"/>
</dbReference>
<feature type="region of interest" description="Disordered" evidence="5">
    <location>
        <begin position="552"/>
        <end position="599"/>
    </location>
</feature>
<dbReference type="Pfam" id="PF00096">
    <property type="entry name" value="zf-C2H2"/>
    <property type="match status" value="2"/>
</dbReference>
<dbReference type="Pfam" id="PF13921">
    <property type="entry name" value="Myb_DNA-bind_6"/>
    <property type="match status" value="1"/>
</dbReference>
<feature type="domain" description="C2H2-type" evidence="7">
    <location>
        <begin position="625"/>
        <end position="649"/>
    </location>
</feature>
<feature type="compositionally biased region" description="Basic and acidic residues" evidence="5">
    <location>
        <begin position="944"/>
        <end position="958"/>
    </location>
</feature>
<evidence type="ECO:0000256" key="3">
    <source>
        <dbReference type="ARBA" id="ARBA00023242"/>
    </source>
</evidence>
<feature type="domain" description="Myb-like" evidence="6">
    <location>
        <begin position="795"/>
        <end position="853"/>
    </location>
</feature>
<protein>
    <submittedName>
        <fullName evidence="9">Uncharacterized protein</fullName>
    </submittedName>
</protein>
<accession>W9YJT1</accession>
<feature type="compositionally biased region" description="Acidic residues" evidence="5">
    <location>
        <begin position="1144"/>
        <end position="1190"/>
    </location>
</feature>
<evidence type="ECO:0000313" key="10">
    <source>
        <dbReference type="Proteomes" id="UP000019478"/>
    </source>
</evidence>
<evidence type="ECO:0000256" key="1">
    <source>
        <dbReference type="ARBA" id="ARBA00004123"/>
    </source>
</evidence>
<feature type="compositionally biased region" description="Polar residues" evidence="5">
    <location>
        <begin position="1002"/>
        <end position="1019"/>
    </location>
</feature>
<feature type="compositionally biased region" description="Basic and acidic residues" evidence="5">
    <location>
        <begin position="1050"/>
        <end position="1060"/>
    </location>
</feature>
<dbReference type="InterPro" id="IPR001005">
    <property type="entry name" value="SANT/Myb"/>
</dbReference>
<gene>
    <name evidence="9" type="ORF">A1O3_02992</name>
</gene>
<dbReference type="SMART" id="SM00717">
    <property type="entry name" value="SANT"/>
    <property type="match status" value="2"/>
</dbReference>
<evidence type="ECO:0000256" key="4">
    <source>
        <dbReference type="PROSITE-ProRule" id="PRU00042"/>
    </source>
</evidence>
<organism evidence="9 10">
    <name type="scientific">Capronia epimyces CBS 606.96</name>
    <dbReference type="NCBI Taxonomy" id="1182542"/>
    <lineage>
        <taxon>Eukaryota</taxon>
        <taxon>Fungi</taxon>
        <taxon>Dikarya</taxon>
        <taxon>Ascomycota</taxon>
        <taxon>Pezizomycotina</taxon>
        <taxon>Eurotiomycetes</taxon>
        <taxon>Chaetothyriomycetidae</taxon>
        <taxon>Chaetothyriales</taxon>
        <taxon>Herpotrichiellaceae</taxon>
        <taxon>Capronia</taxon>
    </lineage>
</organism>
<name>W9YJT1_9EURO</name>
<feature type="compositionally biased region" description="Polar residues" evidence="5">
    <location>
        <begin position="1"/>
        <end position="17"/>
    </location>
</feature>
<keyword evidence="4" id="KW-0479">Metal-binding</keyword>
<dbReference type="PROSITE" id="PS50157">
    <property type="entry name" value="ZINC_FINGER_C2H2_2"/>
    <property type="match status" value="3"/>
</dbReference>
<feature type="domain" description="C2H2-type" evidence="7">
    <location>
        <begin position="191"/>
        <end position="218"/>
    </location>
</feature>
<keyword evidence="10" id="KW-1185">Reference proteome</keyword>
<dbReference type="EMBL" id="AMGY01000002">
    <property type="protein sequence ID" value="EXJ89925.1"/>
    <property type="molecule type" value="Genomic_DNA"/>
</dbReference>
<dbReference type="Gene3D" id="1.10.10.60">
    <property type="entry name" value="Homeodomain-like"/>
    <property type="match status" value="2"/>
</dbReference>
<evidence type="ECO:0000256" key="2">
    <source>
        <dbReference type="ARBA" id="ARBA00023125"/>
    </source>
</evidence>
<feature type="compositionally biased region" description="Basic and acidic residues" evidence="5">
    <location>
        <begin position="131"/>
        <end position="145"/>
    </location>
</feature>
<feature type="compositionally biased region" description="Basic and acidic residues" evidence="5">
    <location>
        <begin position="95"/>
        <end position="111"/>
    </location>
</feature>
<evidence type="ECO:0000256" key="5">
    <source>
        <dbReference type="SAM" id="MobiDB-lite"/>
    </source>
</evidence>
<dbReference type="RefSeq" id="XP_007731322.1">
    <property type="nucleotide sequence ID" value="XM_007733132.1"/>
</dbReference>
<feature type="compositionally biased region" description="Basic and acidic residues" evidence="5">
    <location>
        <begin position="42"/>
        <end position="67"/>
    </location>
</feature>
<feature type="region of interest" description="Disordered" evidence="5">
    <location>
        <begin position="871"/>
        <end position="1263"/>
    </location>
</feature>
<dbReference type="InterPro" id="IPR017930">
    <property type="entry name" value="Myb_dom"/>
</dbReference>
<dbReference type="Proteomes" id="UP000019478">
    <property type="component" value="Unassembled WGS sequence"/>
</dbReference>
<feature type="compositionally biased region" description="Basic and acidic residues" evidence="5">
    <location>
        <begin position="1241"/>
        <end position="1257"/>
    </location>
</feature>
<sequence>MAQTSQPISSPISNTPLSKKRRRKRRRKSSTNTGSPAPSEVLPDKAKPTREKPAQDTRPLREREPETYHIYATSDDSDVEEADAVAQPSPPKASAADDHANGAESSDEKTSEPMSNEHATLASGQVSEEVELQRNEPDSAVHSDTKVAASEPRVTEEGRFCCPFAEDYGCKNTFSKRSAALRHGGIHTSRFVCSVCDKQLSRRSTLDAHLRKHTALEIAFAEAGNKDAARNAQDEKDEQDDDDNIIEATPNRSQIDEQDEDGSADFTPPQEGSQARSAAQQNGLEKHSSLPAEDAAITEETHDSGILPQTLSEHHSPPPPSVFDQVSETIIKETPMPRAGLTRKRDASTAFEAPRQSAERSRKRAKRPSNSPPTSVQSRDLEGSDSTEDTPGLLSLQDTEKIVPRLQRDRQSSIDGWAQKYTPGSNLRHPVFNPKSPAARSSQQVEIVIPRTSQGHYSGSNSTKRLPLASDDGVSDNEPTADKLKTFGPRNAGTRKATYTTPKGKKRAESGVDYSTPARDHTNYADDDSDEDEYEPTNFATSVAVRSFVAVNSKKRSREREEEPRSETVKRDADRSDAARPSKRVKASGPAGGDASECPKCHRQFANEALLRKHLKKPSLHSHLYRCRNCSEQFWAITLLAKHERETGHGKGNGLQGHTGAFSEGEVKKLSDWRDFFCEDYNITHEQFNEMMTDTLQRKTGERWNWPFITKSDFMKEYCGVLPHRNKRSMLRYRERNFQNVAGSRNWTSEDDQELLRLHSELGPKWSEIARRLTRTVDAVSQRWRHKLQCGTTEQGEWSRDEQSLFKEVLEQVRKESGTTAELDEWRIPWNKVSEKMGTRTAQQCSNHWRALHSVKRQGRWIRIQGLERTPGSSRILTPSKMERRLMGEGVSPSNRRVLSEKFVDEDDEDEEEYEGAEDEDEEDEGVEDEEDAVPEHEDEETADRENLSEDDAKPGERDFEDEEKESALHDDRGSSVAAEEAETGDRTARNPLAEKTPGKTLGSSQLFAQTQVNTSALKASQRGRRPVEDDDRPSPNIPIQRRVLSSRSPLHELKVKENGDLDLSSGEEGHDGEAESESTQATDIEDGHEASSGHSKGEDEDEDDEEEEEKKEAAVPTDGLISEEATDSETGALEQEQEPAQKDDDDQSSSSDSSEEDAEEEEEEEEDDDGGDGDEDEDEDDSDDDDDDASSTTPDKRSNGKVGPGLGLDQFMNSINESARRAKATSTSKGTGGASWRLNGSREREESVLSESRQKEESEEIE</sequence>
<dbReference type="InterPro" id="IPR009057">
    <property type="entry name" value="Homeodomain-like_sf"/>
</dbReference>
<evidence type="ECO:0000259" key="7">
    <source>
        <dbReference type="PROSITE" id="PS50157"/>
    </source>
</evidence>
<dbReference type="SUPFAM" id="SSF46689">
    <property type="entry name" value="Homeodomain-like"/>
    <property type="match status" value="2"/>
</dbReference>
<dbReference type="GeneID" id="19167122"/>
<feature type="compositionally biased region" description="Polar residues" evidence="5">
    <location>
        <begin position="439"/>
        <end position="464"/>
    </location>
</feature>